<dbReference type="SUPFAM" id="SSF48452">
    <property type="entry name" value="TPR-like"/>
    <property type="match status" value="1"/>
</dbReference>
<proteinExistence type="predicted"/>
<dbReference type="EMBL" id="JAEPCM010000218">
    <property type="protein sequence ID" value="MCG7946035.1"/>
    <property type="molecule type" value="Genomic_DNA"/>
</dbReference>
<evidence type="ECO:0000313" key="3">
    <source>
        <dbReference type="EMBL" id="MCG7946035.1"/>
    </source>
</evidence>
<evidence type="ECO:0000313" key="4">
    <source>
        <dbReference type="Proteomes" id="UP000886667"/>
    </source>
</evidence>
<protein>
    <recommendedName>
        <fullName evidence="5">Tetratricopeptide repeat protein</fullName>
    </recommendedName>
</protein>
<evidence type="ECO:0008006" key="5">
    <source>
        <dbReference type="Google" id="ProtNLM"/>
    </source>
</evidence>
<dbReference type="AlphaFoldDB" id="A0A9E4KCA8"/>
<name>A0A9E4KCA8_9GAMM</name>
<accession>A0A9E4KCA8</accession>
<dbReference type="Gene3D" id="1.25.40.10">
    <property type="entry name" value="Tetratricopeptide repeat domain"/>
    <property type="match status" value="1"/>
</dbReference>
<reference evidence="3" key="1">
    <citation type="journal article" date="2021" name="Proc. Natl. Acad. Sci. U.S.A.">
        <title>Global biogeography of chemosynthetic symbionts reveals both localized and globally distributed symbiont groups. .</title>
        <authorList>
            <person name="Osvatic J.T."/>
            <person name="Wilkins L.G.E."/>
            <person name="Leibrecht L."/>
            <person name="Leray M."/>
            <person name="Zauner S."/>
            <person name="Polzin J."/>
            <person name="Camacho Y."/>
            <person name="Gros O."/>
            <person name="van Gils J.A."/>
            <person name="Eisen J.A."/>
            <person name="Petersen J.M."/>
            <person name="Yuen B."/>
        </authorList>
    </citation>
    <scope>NUCLEOTIDE SEQUENCE</scope>
    <source>
        <strain evidence="3">MAGclacostrist064TRANS</strain>
    </source>
</reference>
<keyword evidence="2" id="KW-1133">Transmembrane helix</keyword>
<feature type="transmembrane region" description="Helical" evidence="2">
    <location>
        <begin position="12"/>
        <end position="33"/>
    </location>
</feature>
<organism evidence="3 4">
    <name type="scientific">Candidatus Thiodiazotropha taylori</name>
    <dbReference type="NCBI Taxonomy" id="2792791"/>
    <lineage>
        <taxon>Bacteria</taxon>
        <taxon>Pseudomonadati</taxon>
        <taxon>Pseudomonadota</taxon>
        <taxon>Gammaproteobacteria</taxon>
        <taxon>Chromatiales</taxon>
        <taxon>Sedimenticolaceae</taxon>
        <taxon>Candidatus Thiodiazotropha</taxon>
    </lineage>
</organism>
<dbReference type="Proteomes" id="UP000886667">
    <property type="component" value="Unassembled WGS sequence"/>
</dbReference>
<evidence type="ECO:0000256" key="1">
    <source>
        <dbReference type="SAM" id="MobiDB-lite"/>
    </source>
</evidence>
<feature type="region of interest" description="Disordered" evidence="1">
    <location>
        <begin position="158"/>
        <end position="182"/>
    </location>
</feature>
<keyword evidence="2" id="KW-0472">Membrane</keyword>
<comment type="caution">
    <text evidence="3">The sequence shown here is derived from an EMBL/GenBank/DDBJ whole genome shotgun (WGS) entry which is preliminary data.</text>
</comment>
<feature type="compositionally biased region" description="Basic residues" evidence="1">
    <location>
        <begin position="164"/>
        <end position="174"/>
    </location>
</feature>
<keyword evidence="2" id="KW-0812">Transmembrane</keyword>
<gene>
    <name evidence="3" type="ORF">JAZ07_06755</name>
</gene>
<dbReference type="PROSITE" id="PS51257">
    <property type="entry name" value="PROKAR_LIPOPROTEIN"/>
    <property type="match status" value="1"/>
</dbReference>
<sequence length="320" mass="36987">MQSLKPSRPGDVVISFLRTFSLLLVTLFVLSSLGCANRQVVKRGSPGSYSDPERLVLSAAQYEQKGDLYRALMEYRIARTLSVDSNKPAREVNRLEKLIAQKTDKLMSIAEKKYARGKLQSAEVLYFKILTLDPNYRAAFDRLRDINKKQLHRKMKQKVALSQRYRKSSHRKKNRQTEDEGYTYSRQAILQAENRAKDVGGYIAELEKHITKYPSDTELKEMLVNVRIVQARASFGDSDYDRSLSHLAAAEGLFNNDEKFLKKLSNARKEFAKELYLRGLRSVRSEPGNAIELWKRALKFDPDDKRTQLRIDTFEKRQAQ</sequence>
<evidence type="ECO:0000256" key="2">
    <source>
        <dbReference type="SAM" id="Phobius"/>
    </source>
</evidence>
<dbReference type="InterPro" id="IPR011990">
    <property type="entry name" value="TPR-like_helical_dom_sf"/>
</dbReference>